<dbReference type="EMBL" id="JACRTG010000007">
    <property type="protein sequence ID" value="MBC8587086.1"/>
    <property type="molecule type" value="Genomic_DNA"/>
</dbReference>
<reference evidence="2" key="1">
    <citation type="submission" date="2020-08" db="EMBL/GenBank/DDBJ databases">
        <title>Genome public.</title>
        <authorList>
            <person name="Liu C."/>
            <person name="Sun Q."/>
        </authorList>
    </citation>
    <scope>NUCLEOTIDE SEQUENCE</scope>
    <source>
        <strain evidence="2">BX21</strain>
    </source>
</reference>
<dbReference type="Pfam" id="PF00874">
    <property type="entry name" value="PRD"/>
    <property type="match status" value="1"/>
</dbReference>
<dbReference type="RefSeq" id="WP_262428557.1">
    <property type="nucleotide sequence ID" value="NZ_JACRTG010000007.1"/>
</dbReference>
<organism evidence="2 3">
    <name type="scientific">Paratissierella segnis</name>
    <dbReference type="NCBI Taxonomy" id="2763679"/>
    <lineage>
        <taxon>Bacteria</taxon>
        <taxon>Bacillati</taxon>
        <taxon>Bacillota</taxon>
        <taxon>Tissierellia</taxon>
        <taxon>Tissierellales</taxon>
        <taxon>Tissierellaceae</taxon>
        <taxon>Paratissierella</taxon>
    </lineage>
</organism>
<evidence type="ECO:0000259" key="1">
    <source>
        <dbReference type="PROSITE" id="PS51372"/>
    </source>
</evidence>
<dbReference type="SUPFAM" id="SSF63520">
    <property type="entry name" value="PTS-regulatory domain, PRD"/>
    <property type="match status" value="1"/>
</dbReference>
<proteinExistence type="predicted"/>
<dbReference type="InterPro" id="IPR011608">
    <property type="entry name" value="PRD"/>
</dbReference>
<feature type="domain" description="PRD" evidence="1">
    <location>
        <begin position="438"/>
        <end position="544"/>
    </location>
</feature>
<dbReference type="InterPro" id="IPR036634">
    <property type="entry name" value="PRD_sf"/>
</dbReference>
<protein>
    <submittedName>
        <fullName evidence="2">PRD domain-containing protein</fullName>
    </submittedName>
</protein>
<feature type="domain" description="PRD" evidence="1">
    <location>
        <begin position="691"/>
        <end position="793"/>
    </location>
</feature>
<dbReference type="PROSITE" id="PS51372">
    <property type="entry name" value="PRD_2"/>
    <property type="match status" value="2"/>
</dbReference>
<comment type="caution">
    <text evidence="2">The sequence shown here is derived from an EMBL/GenBank/DDBJ whole genome shotgun (WGS) entry which is preliminary data.</text>
</comment>
<dbReference type="Gene3D" id="1.10.1790.10">
    <property type="entry name" value="PRD domain"/>
    <property type="match status" value="1"/>
</dbReference>
<evidence type="ECO:0000313" key="2">
    <source>
        <dbReference type="EMBL" id="MBC8587086.1"/>
    </source>
</evidence>
<name>A0A926IJ62_9FIRM</name>
<gene>
    <name evidence="2" type="ORF">H8707_02365</name>
</gene>
<evidence type="ECO:0000313" key="3">
    <source>
        <dbReference type="Proteomes" id="UP000601171"/>
    </source>
</evidence>
<dbReference type="AlphaFoldDB" id="A0A926IJ62"/>
<dbReference type="GO" id="GO:0006355">
    <property type="term" value="P:regulation of DNA-templated transcription"/>
    <property type="evidence" value="ECO:0007669"/>
    <property type="project" value="InterPro"/>
</dbReference>
<sequence>MKSKSLSNEAAGIIRQRTLQAATKDYFHNMETDASSLSIVMNCDRSNLSRILNKLHREGILIKIQGRPTLYLDKKTLSEFYQNQNIPDTFENIDHLIGVMKFKGKSSVPKSLNIFKGVIGNGSNESLNSQIDHIIELGNYPNNVHGYLIYGEHGTGKHYMSQLIIQLEKEIGRLDTNVIYNIDLKENSNLYKLGDELKTYSQNQNGGIIFYNIDEECKIDVMLDFLNNIRIIQPKSKLFYILLCNSKETSEYIYKNMSCFVEYVKMPKLNERSIKERILFTLKFFQKQSDIINKPIRIDKNCIYSFIAAQYMDNLYSLDVEIYHTCKNAYANNEDNQNIISISPFNIPMRIYNSISDSDDIMSIVDNIHFNVSLSNIVFYPKKSNSTYLKLFSLPISNKGFILDSIKGDLKNNFEIQTLGERCELDLSRARLKYSKNPPSETIYILSKLVYPIIHEEFNPSPNPIDFYGLYEHLYKVIRSLITNNYKNILSNVSFEAVNDSFLLNVSNKIIGLIEEKFSIILPMEEREYVKSYIHLVNSNTLTSKINIIVLSSWEETANIYEGFTNSVPYNNKPKYLIINPKLIGMDRENQFVDICDKILSVYQGSGLLIISEEPLDSDLYKFICEKIKNNILFVTRLSRSILSKAMMIFDNNSNTLDTFQQYLINDNNFIVENYFSIKIKDIIRDSLPFFDIDKVYCLLSNVLSNIISELNINYKDNLAVRFITHSAFVLERIIKGQCLPYKNVEKFILVNQQLFDLVRNSMIIIEDNFKVKIPDAEIAYIVEIFLEFSKMN</sequence>
<dbReference type="Proteomes" id="UP000601171">
    <property type="component" value="Unassembled WGS sequence"/>
</dbReference>
<dbReference type="SUPFAM" id="SSF52540">
    <property type="entry name" value="P-loop containing nucleoside triphosphate hydrolases"/>
    <property type="match status" value="1"/>
</dbReference>
<dbReference type="InterPro" id="IPR027417">
    <property type="entry name" value="P-loop_NTPase"/>
</dbReference>
<accession>A0A926IJ62</accession>
<keyword evidence="3" id="KW-1185">Reference proteome</keyword>